<dbReference type="Proteomes" id="UP001377567">
    <property type="component" value="Unassembled WGS sequence"/>
</dbReference>
<evidence type="ECO:0000256" key="10">
    <source>
        <dbReference type="SAM" id="MobiDB-lite"/>
    </source>
</evidence>
<evidence type="ECO:0000256" key="8">
    <source>
        <dbReference type="ARBA" id="ARBA00022833"/>
    </source>
</evidence>
<accession>A0AAV5RT73</accession>
<dbReference type="Gene3D" id="3.30.40.10">
    <property type="entry name" value="Zinc/RING finger domain, C3HC4 (zinc finger)"/>
    <property type="match status" value="1"/>
</dbReference>
<dbReference type="EC" id="2.3.2.31" evidence="2"/>
<evidence type="ECO:0000259" key="12">
    <source>
        <dbReference type="PROSITE" id="PS51873"/>
    </source>
</evidence>
<dbReference type="CDD" id="cd20346">
    <property type="entry name" value="BRcat_RBR_ANKIB1"/>
    <property type="match status" value="1"/>
</dbReference>
<evidence type="ECO:0000313" key="13">
    <source>
        <dbReference type="EMBL" id="GMM54824.1"/>
    </source>
</evidence>
<dbReference type="Gene3D" id="1.20.120.1750">
    <property type="match status" value="1"/>
</dbReference>
<feature type="region of interest" description="Disordered" evidence="10">
    <location>
        <begin position="1"/>
        <end position="58"/>
    </location>
</feature>
<feature type="compositionally biased region" description="Polar residues" evidence="10">
    <location>
        <begin position="176"/>
        <end position="194"/>
    </location>
</feature>
<keyword evidence="6 9" id="KW-0863">Zinc-finger</keyword>
<dbReference type="PROSITE" id="PS00518">
    <property type="entry name" value="ZF_RING_1"/>
    <property type="match status" value="1"/>
</dbReference>
<dbReference type="InterPro" id="IPR044066">
    <property type="entry name" value="TRIAD_supradom"/>
</dbReference>
<dbReference type="CDD" id="cd16625">
    <property type="entry name" value="RING-HC_RBR_HEL2-like"/>
    <property type="match status" value="1"/>
</dbReference>
<dbReference type="SMART" id="SM00647">
    <property type="entry name" value="IBR"/>
    <property type="match status" value="2"/>
</dbReference>
<feature type="compositionally biased region" description="Polar residues" evidence="10">
    <location>
        <begin position="11"/>
        <end position="34"/>
    </location>
</feature>
<dbReference type="PROSITE" id="PS50089">
    <property type="entry name" value="ZF_RING_2"/>
    <property type="match status" value="1"/>
</dbReference>
<evidence type="ECO:0000313" key="14">
    <source>
        <dbReference type="Proteomes" id="UP001377567"/>
    </source>
</evidence>
<dbReference type="InterPro" id="IPR031127">
    <property type="entry name" value="E3_UB_ligase_RBR"/>
</dbReference>
<evidence type="ECO:0000256" key="1">
    <source>
        <dbReference type="ARBA" id="ARBA00001798"/>
    </source>
</evidence>
<dbReference type="InterPro" id="IPR048962">
    <property type="entry name" value="ARIH1-like_UBL"/>
</dbReference>
<feature type="domain" description="RING-type" evidence="12">
    <location>
        <begin position="205"/>
        <end position="418"/>
    </location>
</feature>
<dbReference type="SMART" id="SM00184">
    <property type="entry name" value="RING"/>
    <property type="match status" value="1"/>
</dbReference>
<reference evidence="13 14" key="1">
    <citation type="journal article" date="2023" name="Elife">
        <title>Identification of key yeast species and microbe-microbe interactions impacting larval growth of Drosophila in the wild.</title>
        <authorList>
            <person name="Mure A."/>
            <person name="Sugiura Y."/>
            <person name="Maeda R."/>
            <person name="Honda K."/>
            <person name="Sakurai N."/>
            <person name="Takahashi Y."/>
            <person name="Watada M."/>
            <person name="Katoh T."/>
            <person name="Gotoh A."/>
            <person name="Gotoh Y."/>
            <person name="Taniguchi I."/>
            <person name="Nakamura K."/>
            <person name="Hayashi T."/>
            <person name="Katayama T."/>
            <person name="Uemura T."/>
            <person name="Hattori Y."/>
        </authorList>
    </citation>
    <scope>NUCLEOTIDE SEQUENCE [LARGE SCALE GENOMIC DNA]</scope>
    <source>
        <strain evidence="13 14">KH-74</strain>
    </source>
</reference>
<evidence type="ECO:0000256" key="9">
    <source>
        <dbReference type="PROSITE-ProRule" id="PRU00175"/>
    </source>
</evidence>
<evidence type="ECO:0000259" key="11">
    <source>
        <dbReference type="PROSITE" id="PS50089"/>
    </source>
</evidence>
<dbReference type="InterPro" id="IPR002867">
    <property type="entry name" value="IBR_dom"/>
</dbReference>
<proteinExistence type="predicted"/>
<dbReference type="SUPFAM" id="SSF57850">
    <property type="entry name" value="RING/U-box"/>
    <property type="match status" value="2"/>
</dbReference>
<keyword evidence="3" id="KW-0808">Transferase</keyword>
<sequence length="581" mass="67254">MGPTKIKQKRSTSTTNEYLDSITTPSKPDNSCLISPNGKAKDSTSLDNVGDAQVSDESEFEIEDLLSSSDEFVYDEDGIDDDAQVMLSHPIEEKEQKHQKEGNMPDLDYTVMTMQDIFENMLRRVDHLQPIFNIPREDILLLMQHYDWNEERLLENWTEKMDELLVEIGVTQDTGSTPHVSVATNETTPQGKTTESSKRGVKFRENFTCLICCEEKNTETFSLECGHEFCIDCYRHYIEDKLHSGNIITCMNCSLALKNYDIDNVMGHESSKKLMASSIKSFIQSHNKNYKWCPYADCGCIIHLRDTSTLAEYTRLHYSPFVKCNNDHRFCFSCGFEVHAPADCNVTNAWIKKARKESENLNWVVSHTKECPKCGANIEKDGGCNHMKCFGCKYEFCWICDGEWAPHGKDYYQCVMYNNEDNPKKSRDANLAKYMKKYTFYYRIFNEHELSAKLDWKLGQTIESKVRELQEQMDISWIEGQFLPDSIRILNESRTALKWSFPVSYYSDQSHNLTKIFVDNQSLLSKAVEDLSELLQIKDPIEIMRRKADFYNMSGFVENRKFALMECGRELLCRGICKPMD</sequence>
<feature type="compositionally biased region" description="Basic residues" evidence="10">
    <location>
        <begin position="1"/>
        <end position="10"/>
    </location>
</feature>
<comment type="catalytic activity">
    <reaction evidence="1">
        <text>[E2 ubiquitin-conjugating enzyme]-S-ubiquitinyl-L-cysteine + [acceptor protein]-L-lysine = [E2 ubiquitin-conjugating enzyme]-L-cysteine + [acceptor protein]-N(6)-ubiquitinyl-L-lysine.</text>
        <dbReference type="EC" id="2.3.2.31"/>
    </reaction>
</comment>
<dbReference type="Pfam" id="PF01485">
    <property type="entry name" value="IBR"/>
    <property type="match status" value="1"/>
</dbReference>
<dbReference type="GO" id="GO:0008270">
    <property type="term" value="F:zinc ion binding"/>
    <property type="evidence" value="ECO:0007669"/>
    <property type="project" value="UniProtKB-KW"/>
</dbReference>
<dbReference type="Pfam" id="PF22191">
    <property type="entry name" value="IBR_1"/>
    <property type="match status" value="1"/>
</dbReference>
<evidence type="ECO:0000256" key="2">
    <source>
        <dbReference type="ARBA" id="ARBA00012251"/>
    </source>
</evidence>
<comment type="caution">
    <text evidence="13">The sequence shown here is derived from an EMBL/GenBank/DDBJ whole genome shotgun (WGS) entry which is preliminary data.</text>
</comment>
<evidence type="ECO:0000256" key="4">
    <source>
        <dbReference type="ARBA" id="ARBA00022723"/>
    </source>
</evidence>
<dbReference type="PANTHER" id="PTHR11685">
    <property type="entry name" value="RBR FAMILY RING FINGER AND IBR DOMAIN-CONTAINING"/>
    <property type="match status" value="1"/>
</dbReference>
<dbReference type="FunFam" id="3.30.40.10:FF:000735">
    <property type="entry name" value="RBR-type E3 ubiquitin transferase"/>
    <property type="match status" value="1"/>
</dbReference>
<dbReference type="Pfam" id="PF21235">
    <property type="entry name" value="UBA_ARI1"/>
    <property type="match status" value="1"/>
</dbReference>
<evidence type="ECO:0000256" key="6">
    <source>
        <dbReference type="ARBA" id="ARBA00022771"/>
    </source>
</evidence>
<dbReference type="GO" id="GO:0016567">
    <property type="term" value="P:protein ubiquitination"/>
    <property type="evidence" value="ECO:0007669"/>
    <property type="project" value="InterPro"/>
</dbReference>
<keyword evidence="14" id="KW-1185">Reference proteome</keyword>
<dbReference type="InterPro" id="IPR017907">
    <property type="entry name" value="Znf_RING_CS"/>
</dbReference>
<gene>
    <name evidence="13" type="ORF">DAKH74_014400</name>
</gene>
<feature type="domain" description="RING-type" evidence="11">
    <location>
        <begin position="209"/>
        <end position="254"/>
    </location>
</feature>
<evidence type="ECO:0000256" key="7">
    <source>
        <dbReference type="ARBA" id="ARBA00022786"/>
    </source>
</evidence>
<protein>
    <recommendedName>
        <fullName evidence="2">RBR-type E3 ubiquitin transferase</fullName>
        <ecNumber evidence="2">2.3.2.31</ecNumber>
    </recommendedName>
</protein>
<dbReference type="EMBL" id="BTGD01000003">
    <property type="protein sequence ID" value="GMM54824.1"/>
    <property type="molecule type" value="Genomic_DNA"/>
</dbReference>
<organism evidence="13 14">
    <name type="scientific">Maudiozyma humilis</name>
    <name type="common">Sour dough yeast</name>
    <name type="synonym">Kazachstania humilis</name>
    <dbReference type="NCBI Taxonomy" id="51915"/>
    <lineage>
        <taxon>Eukaryota</taxon>
        <taxon>Fungi</taxon>
        <taxon>Dikarya</taxon>
        <taxon>Ascomycota</taxon>
        <taxon>Saccharomycotina</taxon>
        <taxon>Saccharomycetes</taxon>
        <taxon>Saccharomycetales</taxon>
        <taxon>Saccharomycetaceae</taxon>
        <taxon>Maudiozyma</taxon>
    </lineage>
</organism>
<dbReference type="Pfam" id="PF00097">
    <property type="entry name" value="zf-C3HC4"/>
    <property type="match status" value="1"/>
</dbReference>
<dbReference type="GO" id="GO:0061630">
    <property type="term" value="F:ubiquitin protein ligase activity"/>
    <property type="evidence" value="ECO:0007669"/>
    <property type="project" value="UniProtKB-EC"/>
</dbReference>
<dbReference type="InterPro" id="IPR018957">
    <property type="entry name" value="Znf_C3HC4_RING-type"/>
</dbReference>
<evidence type="ECO:0000256" key="5">
    <source>
        <dbReference type="ARBA" id="ARBA00022737"/>
    </source>
</evidence>
<keyword evidence="7" id="KW-0833">Ubl conjugation pathway</keyword>
<keyword evidence="4" id="KW-0479">Metal-binding</keyword>
<keyword evidence="8" id="KW-0862">Zinc</keyword>
<keyword evidence="5" id="KW-0677">Repeat</keyword>
<feature type="region of interest" description="Disordered" evidence="10">
    <location>
        <begin position="176"/>
        <end position="197"/>
    </location>
</feature>
<dbReference type="CDD" id="cd20356">
    <property type="entry name" value="Rcat_RBR_HHARI-like"/>
    <property type="match status" value="1"/>
</dbReference>
<dbReference type="FunFam" id="1.20.120.1750:FF:000002">
    <property type="entry name" value="RBR-type E3 ubiquitin transferase"/>
    <property type="match status" value="1"/>
</dbReference>
<dbReference type="PROSITE" id="PS51873">
    <property type="entry name" value="TRIAD"/>
    <property type="match status" value="1"/>
</dbReference>
<dbReference type="InterPro" id="IPR001841">
    <property type="entry name" value="Znf_RING"/>
</dbReference>
<name>A0AAV5RT73_MAUHU</name>
<dbReference type="AlphaFoldDB" id="A0AAV5RT73"/>
<evidence type="ECO:0000256" key="3">
    <source>
        <dbReference type="ARBA" id="ARBA00022679"/>
    </source>
</evidence>
<dbReference type="InterPro" id="IPR013083">
    <property type="entry name" value="Znf_RING/FYVE/PHD"/>
</dbReference>